<dbReference type="GO" id="GO:0016747">
    <property type="term" value="F:acyltransferase activity, transferring groups other than amino-acyl groups"/>
    <property type="evidence" value="ECO:0007669"/>
    <property type="project" value="InterPro"/>
</dbReference>
<dbReference type="STRING" id="686796.SAMN04488104_102416"/>
<dbReference type="PANTHER" id="PTHR43610">
    <property type="entry name" value="BLL6696 PROTEIN"/>
    <property type="match status" value="1"/>
</dbReference>
<sequence length="190" mass="22335">MELEPLILENQSILLRPMMKQDFSLLMKLTGDPLLWEYFTHDLSQLEEFGKWAEPGFTGERVQFTVVDKASQELIGSTAFGNFSARDQRIEIGWTWIGKNFQGKGYNQQMKFLMLEYAFEKMELMRVEIKTDILNIPARKALMRMGIQEEGVLRSHTLLCTGRRRDTIYYSVLADEWPSLKRNWKKNDLK</sequence>
<protein>
    <submittedName>
        <fullName evidence="2">Protein N-acetyltransferase, RimJ/RimL family</fullName>
    </submittedName>
</protein>
<dbReference type="Gene3D" id="3.40.630.30">
    <property type="match status" value="1"/>
</dbReference>
<keyword evidence="3" id="KW-1185">Reference proteome</keyword>
<dbReference type="PROSITE" id="PS51186">
    <property type="entry name" value="GNAT"/>
    <property type="match status" value="1"/>
</dbReference>
<evidence type="ECO:0000259" key="1">
    <source>
        <dbReference type="PROSITE" id="PS51186"/>
    </source>
</evidence>
<dbReference type="Proteomes" id="UP000199060">
    <property type="component" value="Unassembled WGS sequence"/>
</dbReference>
<organism evidence="2 3">
    <name type="scientific">Algoriphagus faecimaris</name>
    <dbReference type="NCBI Taxonomy" id="686796"/>
    <lineage>
        <taxon>Bacteria</taxon>
        <taxon>Pseudomonadati</taxon>
        <taxon>Bacteroidota</taxon>
        <taxon>Cytophagia</taxon>
        <taxon>Cytophagales</taxon>
        <taxon>Cyclobacteriaceae</taxon>
        <taxon>Algoriphagus</taxon>
    </lineage>
</organism>
<feature type="domain" description="N-acetyltransferase" evidence="1">
    <location>
        <begin position="13"/>
        <end position="175"/>
    </location>
</feature>
<accession>A0A1G6TT38</accession>
<dbReference type="PANTHER" id="PTHR43610:SF1">
    <property type="entry name" value="N-ACETYLTRANSFERASE DOMAIN-CONTAINING PROTEIN"/>
    <property type="match status" value="1"/>
</dbReference>
<dbReference type="SUPFAM" id="SSF55729">
    <property type="entry name" value="Acyl-CoA N-acyltransferases (Nat)"/>
    <property type="match status" value="1"/>
</dbReference>
<dbReference type="OrthoDB" id="9795199at2"/>
<dbReference type="AlphaFoldDB" id="A0A1G6TT38"/>
<dbReference type="InterPro" id="IPR000182">
    <property type="entry name" value="GNAT_dom"/>
</dbReference>
<dbReference type="InterPro" id="IPR016181">
    <property type="entry name" value="Acyl_CoA_acyltransferase"/>
</dbReference>
<evidence type="ECO:0000313" key="2">
    <source>
        <dbReference type="EMBL" id="SDD32273.1"/>
    </source>
</evidence>
<dbReference type="Pfam" id="PF13302">
    <property type="entry name" value="Acetyltransf_3"/>
    <property type="match status" value="1"/>
</dbReference>
<reference evidence="3" key="1">
    <citation type="submission" date="2016-10" db="EMBL/GenBank/DDBJ databases">
        <authorList>
            <person name="Varghese N."/>
            <person name="Submissions S."/>
        </authorList>
    </citation>
    <scope>NUCLEOTIDE SEQUENCE [LARGE SCALE GENOMIC DNA]</scope>
    <source>
        <strain evidence="3">DSM 23095</strain>
    </source>
</reference>
<name>A0A1G6TT38_9BACT</name>
<dbReference type="EMBL" id="FNAC01000024">
    <property type="protein sequence ID" value="SDD32273.1"/>
    <property type="molecule type" value="Genomic_DNA"/>
</dbReference>
<dbReference type="RefSeq" id="WP_087939929.1">
    <property type="nucleotide sequence ID" value="NZ_FNAC01000024.1"/>
</dbReference>
<gene>
    <name evidence="2" type="ORF">SAMN04488104_102416</name>
</gene>
<proteinExistence type="predicted"/>
<evidence type="ECO:0000313" key="3">
    <source>
        <dbReference type="Proteomes" id="UP000199060"/>
    </source>
</evidence>
<keyword evidence="2" id="KW-0808">Transferase</keyword>